<protein>
    <submittedName>
        <fullName evidence="1">Uncharacterized protein</fullName>
    </submittedName>
</protein>
<dbReference type="STRING" id="94208.A0A2S4L773"/>
<dbReference type="EMBL" id="PKSG01000155">
    <property type="protein sequence ID" value="POR38280.1"/>
    <property type="molecule type" value="Genomic_DNA"/>
</dbReference>
<dbReference type="PANTHER" id="PTHR21310">
    <property type="entry name" value="AMINOGLYCOSIDE PHOSPHOTRANSFERASE-RELATED-RELATED"/>
    <property type="match status" value="1"/>
</dbReference>
<dbReference type="SUPFAM" id="SSF56112">
    <property type="entry name" value="Protein kinase-like (PK-like)"/>
    <property type="match status" value="1"/>
</dbReference>
<dbReference type="Proteomes" id="UP000237481">
    <property type="component" value="Unassembled WGS sequence"/>
</dbReference>
<comment type="caution">
    <text evidence="1">The sequence shown here is derived from an EMBL/GenBank/DDBJ whole genome shotgun (WGS) entry which is preliminary data.</text>
</comment>
<accession>A0A2S4L773</accession>
<dbReference type="PANTHER" id="PTHR21310:SF15">
    <property type="entry name" value="AMINOGLYCOSIDE PHOSPHOTRANSFERASE DOMAIN-CONTAINING PROTEIN"/>
    <property type="match status" value="1"/>
</dbReference>
<dbReference type="InterPro" id="IPR011009">
    <property type="entry name" value="Kinase-like_dom_sf"/>
</dbReference>
<reference evidence="1 2" key="1">
    <citation type="submission" date="2018-01" db="EMBL/GenBank/DDBJ databases">
        <title>Harnessing the power of phylogenomics to disentangle the directionality and signatures of interkingdom host jumping in the parasitic fungal genus Tolypocladium.</title>
        <authorList>
            <person name="Quandt C.A."/>
            <person name="Patterson W."/>
            <person name="Spatafora J.W."/>
        </authorList>
    </citation>
    <scope>NUCLEOTIDE SEQUENCE [LARGE SCALE GENOMIC DNA]</scope>
    <source>
        <strain evidence="1 2">NRBC 100945</strain>
    </source>
</reference>
<dbReference type="OrthoDB" id="4926498at2759"/>
<evidence type="ECO:0000313" key="2">
    <source>
        <dbReference type="Proteomes" id="UP000237481"/>
    </source>
</evidence>
<dbReference type="InterPro" id="IPR051678">
    <property type="entry name" value="AGP_Transferase"/>
</dbReference>
<proteinExistence type="predicted"/>
<keyword evidence="2" id="KW-1185">Reference proteome</keyword>
<evidence type="ECO:0000313" key="1">
    <source>
        <dbReference type="EMBL" id="POR38280.1"/>
    </source>
</evidence>
<gene>
    <name evidence="1" type="ORF">TPAR_01538</name>
</gene>
<dbReference type="AlphaFoldDB" id="A0A2S4L773"/>
<sequence>MSSAMAWLFGLLPNKQGTNTSERTDHGATFLAQLDVNNMGTAPMPESMPAPRRQRNIFYHASFNLAKLLQLATKLRNQPCACDSSQAPMFGAFSWAIFLKFDDGVEWVFRSPRTECVEISKAGACHILASEAATLKYVRQRTSIPVPEVFHYCATYRNDIEIPYILMSKAAGKPLSTYGWQMPCHGRRKVGSPTDPERALTQSERDKIMRQLGRYACQLFQFRFPTIGSLSERGGEGYSIEECLSPGHVLQGREDLQDIPRGPFCLERDYYSSLVSALLLHVELLPMEHRILLAPAPVPQEYPKFAEFYIAQMLWNDYAAVGNKPESSNNRLAYSLAGWYIRDHIVPRLSLPQGSQRSGFPLCHHDLSTQNIFVDDDFNITCVIDWAFSSTVPPAQLLSTPGLPHPRDLVTDPALVHAFQSGFEDESVKLGAVSPEPKHWKTGGMLSQFMLLVRLDALQDYHHLEALHQLALGCSASEHDSLRAKLVGVSTNPELLALAEALKADDEPESEVKRHETQYFNSVGEERFALAQKITQLSQYDPFFIADRRLWTKVIDSCAVDTTRVSTPRDLERHMSTFRSHISNFLNMDFLVGEGPVAQPNNIPDNAWLLN</sequence>
<name>A0A2S4L773_9HYPO</name>
<organism evidence="1 2">
    <name type="scientific">Tolypocladium paradoxum</name>
    <dbReference type="NCBI Taxonomy" id="94208"/>
    <lineage>
        <taxon>Eukaryota</taxon>
        <taxon>Fungi</taxon>
        <taxon>Dikarya</taxon>
        <taxon>Ascomycota</taxon>
        <taxon>Pezizomycotina</taxon>
        <taxon>Sordariomycetes</taxon>
        <taxon>Hypocreomycetidae</taxon>
        <taxon>Hypocreales</taxon>
        <taxon>Ophiocordycipitaceae</taxon>
        <taxon>Tolypocladium</taxon>
    </lineage>
</organism>